<keyword evidence="3 5" id="KW-1133">Transmembrane helix</keyword>
<dbReference type="Proteomes" id="UP000737018">
    <property type="component" value="Unassembled WGS sequence"/>
</dbReference>
<feature type="transmembrane region" description="Helical" evidence="5">
    <location>
        <begin position="438"/>
        <end position="457"/>
    </location>
</feature>
<accession>A0A8J4QI19</accession>
<feature type="non-terminal residue" evidence="7">
    <location>
        <position position="1"/>
    </location>
</feature>
<evidence type="ECO:0000313" key="8">
    <source>
        <dbReference type="Proteomes" id="UP000737018"/>
    </source>
</evidence>
<dbReference type="GO" id="GO:0016020">
    <property type="term" value="C:membrane"/>
    <property type="evidence" value="ECO:0007669"/>
    <property type="project" value="UniProtKB-SubCell"/>
</dbReference>
<dbReference type="Pfam" id="PF14510">
    <property type="entry name" value="ABC_trans_N"/>
    <property type="match status" value="1"/>
</dbReference>
<evidence type="ECO:0000259" key="6">
    <source>
        <dbReference type="PROSITE" id="PS50893"/>
    </source>
</evidence>
<dbReference type="InterPro" id="IPR029481">
    <property type="entry name" value="ABC_trans_N"/>
</dbReference>
<dbReference type="Pfam" id="PF00005">
    <property type="entry name" value="ABC_tran"/>
    <property type="match status" value="1"/>
</dbReference>
<dbReference type="PROSITE" id="PS50893">
    <property type="entry name" value="ABC_TRANSPORTER_2"/>
    <property type="match status" value="1"/>
</dbReference>
<dbReference type="AlphaFoldDB" id="A0A8J4QI19"/>
<feature type="domain" description="ABC transporter" evidence="6">
    <location>
        <begin position="179"/>
        <end position="452"/>
    </location>
</feature>
<comment type="caution">
    <text evidence="7">The sequence shown here is derived from an EMBL/GenBank/DDBJ whole genome shotgun (WGS) entry which is preliminary data.</text>
</comment>
<dbReference type="InterPro" id="IPR027417">
    <property type="entry name" value="P-loop_NTPase"/>
</dbReference>
<protein>
    <recommendedName>
        <fullName evidence="6">ABC transporter domain-containing protein</fullName>
    </recommendedName>
</protein>
<feature type="transmembrane region" description="Helical" evidence="5">
    <location>
        <begin position="575"/>
        <end position="602"/>
    </location>
</feature>
<dbReference type="Pfam" id="PF01061">
    <property type="entry name" value="ABC2_membrane"/>
    <property type="match status" value="1"/>
</dbReference>
<gene>
    <name evidence="7" type="ORF">CMV_023236</name>
</gene>
<dbReference type="PANTHER" id="PTHR48040">
    <property type="entry name" value="PLEIOTROPIC DRUG RESISTANCE PROTEIN 1-LIKE ISOFORM X1"/>
    <property type="match status" value="1"/>
</dbReference>
<feature type="transmembrane region" description="Helical" evidence="5">
    <location>
        <begin position="469"/>
        <end position="490"/>
    </location>
</feature>
<name>A0A8J4QI19_9ROSI</name>
<keyword evidence="8" id="KW-1185">Reference proteome</keyword>
<organism evidence="7 8">
    <name type="scientific">Castanea mollissima</name>
    <name type="common">Chinese chestnut</name>
    <dbReference type="NCBI Taxonomy" id="60419"/>
    <lineage>
        <taxon>Eukaryota</taxon>
        <taxon>Viridiplantae</taxon>
        <taxon>Streptophyta</taxon>
        <taxon>Embryophyta</taxon>
        <taxon>Tracheophyta</taxon>
        <taxon>Spermatophyta</taxon>
        <taxon>Magnoliopsida</taxon>
        <taxon>eudicotyledons</taxon>
        <taxon>Gunneridae</taxon>
        <taxon>Pentapetalae</taxon>
        <taxon>rosids</taxon>
        <taxon>fabids</taxon>
        <taxon>Fagales</taxon>
        <taxon>Fagaceae</taxon>
        <taxon>Castanea</taxon>
    </lineage>
</organism>
<dbReference type="Pfam" id="PF08370">
    <property type="entry name" value="PDR_assoc"/>
    <property type="match status" value="1"/>
</dbReference>
<dbReference type="GO" id="GO:0140359">
    <property type="term" value="F:ABC-type transporter activity"/>
    <property type="evidence" value="ECO:0007669"/>
    <property type="project" value="InterPro"/>
</dbReference>
<reference evidence="7" key="1">
    <citation type="submission" date="2020-03" db="EMBL/GenBank/DDBJ databases">
        <title>Castanea mollissima Vanexum genome sequencing.</title>
        <authorList>
            <person name="Staton M."/>
        </authorList>
    </citation>
    <scope>NUCLEOTIDE SEQUENCE</scope>
    <source>
        <tissue evidence="7">Leaf</tissue>
    </source>
</reference>
<sequence>MAQMIGTDDIESLRIELAEIGRSIRSSFQRRSSSFRSSASGLSSTKGGDVDVDADAVYALQWAAIERLPTFERLRSSLFDEDGDDVGANDTKEKRVIDVTKLGAQERHVFIEKLIKHIEHDNLRLLRKIRNRIDKVGVELPTVEVRYKNLRVEAECEVVHGKPLPTLWNSFKNMLSVFTKLPSSKSRLAKISIINEVSGIIKPGRITLLLGPPGCGKTSLLKALSGTLNQSLKITGEITYNGYKLEEFVPQKTSAYISQNDKHISDMTVREILDFSARCQGVGSRADIMVEVSKREKEAGIIPDPDIDTYMKAISAKGLKGNLQTDYILKILGLDICADTLVGDAMRRGISGGQKKRLTTGEMIVGPTKALCPERKGVAEFVQEVISRKDQAQYWEYLLMKRNSFIYIFKTTQLVITACITMTVFLRTRMDIDILHANYYMGSLFYALIILLVDAIPEFPEAERFFRQFILLFAVHLSSLSMFRFLASVFQTNNASMTAGSFAILIVLVFSGFIITQSSMPVWLKWGFWVSPITYGEMGLSLNEFLAPRWQKMLSTNTTIGQEILESRGLNFDGYLYWISLGALFGFIIVFKIGYVLALTFLK</sequence>
<keyword evidence="4 5" id="KW-0472">Membrane</keyword>
<evidence type="ECO:0000256" key="2">
    <source>
        <dbReference type="ARBA" id="ARBA00022692"/>
    </source>
</evidence>
<comment type="subcellular location">
    <subcellularLocation>
        <location evidence="1">Membrane</location>
        <topology evidence="1">Multi-pass membrane protein</topology>
    </subcellularLocation>
</comment>
<proteinExistence type="predicted"/>
<dbReference type="InterPro" id="IPR013525">
    <property type="entry name" value="ABC2_TM"/>
</dbReference>
<evidence type="ECO:0000256" key="5">
    <source>
        <dbReference type="SAM" id="Phobius"/>
    </source>
</evidence>
<dbReference type="GO" id="GO:0016887">
    <property type="term" value="F:ATP hydrolysis activity"/>
    <property type="evidence" value="ECO:0007669"/>
    <property type="project" value="InterPro"/>
</dbReference>
<feature type="transmembrane region" description="Helical" evidence="5">
    <location>
        <begin position="502"/>
        <end position="524"/>
    </location>
</feature>
<dbReference type="SUPFAM" id="SSF52540">
    <property type="entry name" value="P-loop containing nucleoside triphosphate hydrolases"/>
    <property type="match status" value="1"/>
</dbReference>
<evidence type="ECO:0000256" key="4">
    <source>
        <dbReference type="ARBA" id="ARBA00023136"/>
    </source>
</evidence>
<dbReference type="InterPro" id="IPR013581">
    <property type="entry name" value="PDR_assoc"/>
</dbReference>
<evidence type="ECO:0000256" key="3">
    <source>
        <dbReference type="ARBA" id="ARBA00022989"/>
    </source>
</evidence>
<dbReference type="Gene3D" id="3.40.50.300">
    <property type="entry name" value="P-loop containing nucleotide triphosphate hydrolases"/>
    <property type="match status" value="1"/>
</dbReference>
<evidence type="ECO:0000256" key="1">
    <source>
        <dbReference type="ARBA" id="ARBA00004141"/>
    </source>
</evidence>
<keyword evidence="2 5" id="KW-0812">Transmembrane</keyword>
<dbReference type="EMBL" id="JRKL02005123">
    <property type="protein sequence ID" value="KAF3951078.1"/>
    <property type="molecule type" value="Genomic_DNA"/>
</dbReference>
<dbReference type="GO" id="GO:0005524">
    <property type="term" value="F:ATP binding"/>
    <property type="evidence" value="ECO:0007669"/>
    <property type="project" value="InterPro"/>
</dbReference>
<dbReference type="InterPro" id="IPR003439">
    <property type="entry name" value="ABC_transporter-like_ATP-bd"/>
</dbReference>
<dbReference type="OrthoDB" id="66620at2759"/>
<feature type="transmembrane region" description="Helical" evidence="5">
    <location>
        <begin position="405"/>
        <end position="426"/>
    </location>
</feature>
<dbReference type="PANTHER" id="PTHR48040:SF47">
    <property type="entry name" value="ABC TRANSPORTER DOMAIN-CONTAINING PROTEIN"/>
    <property type="match status" value="1"/>
</dbReference>
<evidence type="ECO:0000313" key="7">
    <source>
        <dbReference type="EMBL" id="KAF3951078.1"/>
    </source>
</evidence>